<dbReference type="Proteomes" id="UP000290759">
    <property type="component" value="Unassembled WGS sequence"/>
</dbReference>
<organism evidence="2 3">
    <name type="scientific">Lichenibacterium minor</name>
    <dbReference type="NCBI Taxonomy" id="2316528"/>
    <lineage>
        <taxon>Bacteria</taxon>
        <taxon>Pseudomonadati</taxon>
        <taxon>Pseudomonadota</taxon>
        <taxon>Alphaproteobacteria</taxon>
        <taxon>Hyphomicrobiales</taxon>
        <taxon>Lichenihabitantaceae</taxon>
        <taxon>Lichenibacterium</taxon>
    </lineage>
</organism>
<gene>
    <name evidence="2" type="ORF">D3273_06420</name>
</gene>
<evidence type="ECO:0000259" key="1">
    <source>
        <dbReference type="Pfam" id="PF07811"/>
    </source>
</evidence>
<reference evidence="2 3" key="1">
    <citation type="submission" date="2018-12" db="EMBL/GenBank/DDBJ databases">
        <authorList>
            <person name="Grouzdev D.S."/>
            <person name="Krutkina M.S."/>
        </authorList>
    </citation>
    <scope>NUCLEOTIDE SEQUENCE [LARGE SCALE GENOMIC DNA]</scope>
    <source>
        <strain evidence="2 3">RmlP026</strain>
    </source>
</reference>
<evidence type="ECO:0000313" key="2">
    <source>
        <dbReference type="EMBL" id="RYC32864.1"/>
    </source>
</evidence>
<protein>
    <submittedName>
        <fullName evidence="2">Pilus assembly protein</fullName>
    </submittedName>
</protein>
<sequence length="208" mass="21429">MRRRAHPAMTFVGSTAGASAVEFALVLPVMLTLLVGMSEMAHAIDNWRKVTLLGRTVADLTSQGDSSDPIASTTMTDIMGASSAVLRPFGTANVKIVVSALGVDTTASVTSPRVCSSIATSNAKARVTGIASDLTIPVGFNTNGNRYVIAEVTMPYSPMVGASLVKFATGSGTITVSSVFPWPVRNGAIHNSKTSTPEVTMPGGAPCP</sequence>
<dbReference type="OrthoDB" id="7189296at2"/>
<dbReference type="Pfam" id="PF07811">
    <property type="entry name" value="TadE"/>
    <property type="match status" value="1"/>
</dbReference>
<feature type="domain" description="TadE-like" evidence="1">
    <location>
        <begin position="17"/>
        <end position="55"/>
    </location>
</feature>
<comment type="caution">
    <text evidence="2">The sequence shown here is derived from an EMBL/GenBank/DDBJ whole genome shotgun (WGS) entry which is preliminary data.</text>
</comment>
<dbReference type="InterPro" id="IPR012495">
    <property type="entry name" value="TadE-like_dom"/>
</dbReference>
<dbReference type="AlphaFoldDB" id="A0A4V1RUZ4"/>
<evidence type="ECO:0000313" key="3">
    <source>
        <dbReference type="Proteomes" id="UP000290759"/>
    </source>
</evidence>
<dbReference type="EMBL" id="QYBB01000005">
    <property type="protein sequence ID" value="RYC32864.1"/>
    <property type="molecule type" value="Genomic_DNA"/>
</dbReference>
<keyword evidence="3" id="KW-1185">Reference proteome</keyword>
<accession>A0A4V1RUZ4</accession>
<reference evidence="2 3" key="2">
    <citation type="submission" date="2019-02" db="EMBL/GenBank/DDBJ databases">
        <title>'Lichenibacterium ramalinii' gen. nov. sp. nov., 'Lichenibacterium minor' gen. nov. sp. nov.</title>
        <authorList>
            <person name="Pankratov T."/>
        </authorList>
    </citation>
    <scope>NUCLEOTIDE SEQUENCE [LARGE SCALE GENOMIC DNA]</scope>
    <source>
        <strain evidence="2 3">RmlP026</strain>
    </source>
</reference>
<name>A0A4V1RUZ4_9HYPH</name>
<proteinExistence type="predicted"/>